<name>A0A7R6PJG1_9GAMM</name>
<dbReference type="RefSeq" id="WP_019621228.1">
    <property type="nucleotide sequence ID" value="NZ_AP014545.1"/>
</dbReference>
<dbReference type="Proteomes" id="UP000595663">
    <property type="component" value="Chromosome"/>
</dbReference>
<reference evidence="2 3" key="1">
    <citation type="journal article" date="2008" name="Int. J. Syst. Evol. Microbiol.">
        <title>Amphritea japonica sp. nov. and Amphritea balenae sp. nov., isolated from the sediment adjacent to sperm whale carcasses off Kagoshima, Japan.</title>
        <authorList>
            <person name="Miyazaki M."/>
            <person name="Nogi Y."/>
            <person name="Fujiwara Y."/>
            <person name="Kawato M."/>
            <person name="Nagahama T."/>
            <person name="Kubokawa K."/>
            <person name="Horikoshi K."/>
        </authorList>
    </citation>
    <scope>NUCLEOTIDE SEQUENCE [LARGE SCALE GENOMIC DNA]</scope>
    <source>
        <strain evidence="2 3">ATCC BAA-1530</strain>
    </source>
</reference>
<dbReference type="AlphaFoldDB" id="A0A7R6PJG1"/>
<evidence type="ECO:0000313" key="3">
    <source>
        <dbReference type="Proteomes" id="UP000595663"/>
    </source>
</evidence>
<keyword evidence="3" id="KW-1185">Reference proteome</keyword>
<dbReference type="EMBL" id="AP014545">
    <property type="protein sequence ID" value="BBB24613.1"/>
    <property type="molecule type" value="Genomic_DNA"/>
</dbReference>
<dbReference type="Pfam" id="PF06527">
    <property type="entry name" value="TniQ"/>
    <property type="match status" value="1"/>
</dbReference>
<dbReference type="OrthoDB" id="6296434at2"/>
<feature type="domain" description="TniQ" evidence="1">
    <location>
        <begin position="11"/>
        <end position="120"/>
    </location>
</feature>
<gene>
    <name evidence="2" type="ORF">AMJAP_0011</name>
</gene>
<dbReference type="InterPro" id="IPR009492">
    <property type="entry name" value="TniQ"/>
</dbReference>
<protein>
    <recommendedName>
        <fullName evidence="1">TniQ domain-containing protein</fullName>
    </recommendedName>
</protein>
<dbReference type="KEGG" id="ajp:AMJAP_0011"/>
<organism evidence="2 3">
    <name type="scientific">Amphritea japonica ATCC BAA-1530</name>
    <dbReference type="NCBI Taxonomy" id="1278309"/>
    <lineage>
        <taxon>Bacteria</taxon>
        <taxon>Pseudomonadati</taxon>
        <taxon>Pseudomonadota</taxon>
        <taxon>Gammaproteobacteria</taxon>
        <taxon>Oceanospirillales</taxon>
        <taxon>Oceanospirillaceae</taxon>
        <taxon>Amphritea</taxon>
    </lineage>
</organism>
<evidence type="ECO:0000259" key="1">
    <source>
        <dbReference type="Pfam" id="PF06527"/>
    </source>
</evidence>
<proteinExistence type="predicted"/>
<sequence>MTGLIQPICYPQPYDDESPVGYLIRVCQANKFNNIRWLYPEEGKLFSLQPTEILEQLVSSPWSGFQNVKDGISPYCSLSPVDLNITVLRYCPLCLKEEPYFRVQWHLKCTTVCVKHQCWLVDRCFECKEPLKYGRLASVENCHCRYSLFDTPIQEIPNNVIRFQQFIDGVDTYFEGGNYWLSESLNPSDFNLRRRVQLVHGFSLWQPVEDNSLARTGTFSGFSDIETAKAYVLSAADTFFTDTDGFTPFLYHLHQQVYENQEDGDKLFKRFYKYFFHQIGVAIDPLYQAVEQYVNHNWQYYLSQKNSLFTESMIDRHMWLPLQTASNRFDITKSELKRAVAKGAVRSKENYYFDSERTLTLVYLPDVLKYLDINENLVNAVTAAGILGVTKKQFYQLLDSSYIDGEAPSKKSGSSWRVNRSDLKDLLERFTKGHPVLDDQYIPLPDAIRKIGNRIESPFIRLLQAIEGGDISTRVNPQLVGLRSLCLSEVELADWYSAKTVEDRFYSVQELAKEMQVLPGLITSLLGIGALSSYYVPDLSGKRITIRSVQQFQEKYVILSKLAKCSGVSTHRMKSIVESLGIQSIDEGVSDNAKFLSRIYYRHEMLEKKEIAPLVSSMKDWEYMG</sequence>
<evidence type="ECO:0000313" key="2">
    <source>
        <dbReference type="EMBL" id="BBB24613.1"/>
    </source>
</evidence>
<accession>A0A7R6PJG1</accession>